<dbReference type="Gene3D" id="2.30.30.100">
    <property type="match status" value="1"/>
</dbReference>
<organism evidence="2 3">
    <name type="scientific">Chloropicon primus</name>
    <dbReference type="NCBI Taxonomy" id="1764295"/>
    <lineage>
        <taxon>Eukaryota</taxon>
        <taxon>Viridiplantae</taxon>
        <taxon>Chlorophyta</taxon>
        <taxon>Chloropicophyceae</taxon>
        <taxon>Chloropicales</taxon>
        <taxon>Chloropicaceae</taxon>
        <taxon>Chloropicon</taxon>
    </lineage>
</organism>
<reference evidence="2 3" key="1">
    <citation type="submission" date="2018-07" db="EMBL/GenBank/DDBJ databases">
        <title>The complete nuclear genome of the prasinophyte Chloropicon primus (CCMP1205).</title>
        <authorList>
            <person name="Pombert J.-F."/>
            <person name="Otis C."/>
            <person name="Turmel M."/>
            <person name="Lemieux C."/>
        </authorList>
    </citation>
    <scope>NUCLEOTIDE SEQUENCE [LARGE SCALE GENOMIC DNA]</scope>
    <source>
        <strain evidence="2 3">CCMP1205</strain>
    </source>
</reference>
<dbReference type="OrthoDB" id="10002367at2759"/>
<evidence type="ECO:0000259" key="1">
    <source>
        <dbReference type="SMART" id="SM00651"/>
    </source>
</evidence>
<dbReference type="GO" id="GO:0006398">
    <property type="term" value="P:mRNA 3'-end processing by stem-loop binding and cleavage"/>
    <property type="evidence" value="ECO:0007669"/>
    <property type="project" value="TreeGrafter"/>
</dbReference>
<dbReference type="GO" id="GO:0005683">
    <property type="term" value="C:U7 snRNP"/>
    <property type="evidence" value="ECO:0007669"/>
    <property type="project" value="TreeGrafter"/>
</dbReference>
<feature type="domain" description="Sm" evidence="1">
    <location>
        <begin position="40"/>
        <end position="131"/>
    </location>
</feature>
<sequence length="153" mass="17108">MEERSEVGGSSSRSSPRDQRADKCLDLFFGSKAGALGPLGVLEKAMRTGQKVMVVTRHKSGIRGVCLGLVAAFDKHFNLVLRDVDERYTVLHKVAPEGEKETDRWKKKLKYYRRHVPQMLLRGEGIVLVSLGGENAGAKYFSRAETQMEQAQK</sequence>
<dbReference type="Pfam" id="PF01423">
    <property type="entry name" value="LSM"/>
    <property type="match status" value="1"/>
</dbReference>
<keyword evidence="3" id="KW-1185">Reference proteome</keyword>
<gene>
    <name evidence="2" type="ORF">A3770_01p08040</name>
</gene>
<dbReference type="SUPFAM" id="SSF50182">
    <property type="entry name" value="Sm-like ribonucleoproteins"/>
    <property type="match status" value="1"/>
</dbReference>
<dbReference type="InterPro" id="IPR039267">
    <property type="entry name" value="Lsm11"/>
</dbReference>
<evidence type="ECO:0000313" key="3">
    <source>
        <dbReference type="Proteomes" id="UP000316726"/>
    </source>
</evidence>
<dbReference type="InterPro" id="IPR010920">
    <property type="entry name" value="LSM_dom_sf"/>
</dbReference>
<dbReference type="GO" id="GO:0071209">
    <property type="term" value="F:U7 snRNA binding"/>
    <property type="evidence" value="ECO:0007669"/>
    <property type="project" value="InterPro"/>
</dbReference>
<dbReference type="AlphaFoldDB" id="A0A5B8MCQ2"/>
<dbReference type="Proteomes" id="UP000316726">
    <property type="component" value="Chromosome 1"/>
</dbReference>
<accession>A0A5B8MCQ2</accession>
<dbReference type="STRING" id="1764295.A0A5B8MCQ2"/>
<name>A0A5B8MCQ2_9CHLO</name>
<protein>
    <recommendedName>
        <fullName evidence="1">Sm domain-containing protein</fullName>
    </recommendedName>
</protein>
<evidence type="ECO:0000313" key="2">
    <source>
        <dbReference type="EMBL" id="QDZ18286.1"/>
    </source>
</evidence>
<dbReference type="PANTHER" id="PTHR21415">
    <property type="entry name" value="U7 SNRNA-ASSOCIATED SM-LIKE PROTEIN LSM11"/>
    <property type="match status" value="1"/>
</dbReference>
<proteinExistence type="predicted"/>
<dbReference type="EMBL" id="CP031034">
    <property type="protein sequence ID" value="QDZ18286.1"/>
    <property type="molecule type" value="Genomic_DNA"/>
</dbReference>
<dbReference type="SMART" id="SM00651">
    <property type="entry name" value="Sm"/>
    <property type="match status" value="1"/>
</dbReference>
<dbReference type="PANTHER" id="PTHR21415:SF1">
    <property type="entry name" value="U7 SNRNA-ASSOCIATED SM-LIKE PROTEIN LSM11"/>
    <property type="match status" value="1"/>
</dbReference>
<dbReference type="InterPro" id="IPR001163">
    <property type="entry name" value="Sm_dom_euk/arc"/>
</dbReference>